<sequence>MNDVLRVAMVQVGETADSLAAKVGVDPKSAARWVSRGSVPHPGTRVAVAQILGRGVGELWPETLLRRGPIWFRPWADNEREATSLRSFEMNIVPGLLQTRAYASALFRGGALLTDDEVDERVELRLERQALLTGENPPMFTAVFDESVLRRPVGGPAVMREQLLHLLAMAESPRVRLHVVPWTVGAYPGLAGPFVLATLPGGQGLSYLDNHLEGQVVEKVGDLETLQRIWESVRSEALPHQQTVELIREVAETWI</sequence>
<feature type="domain" description="DUF5753" evidence="1">
    <location>
        <begin position="75"/>
        <end position="249"/>
    </location>
</feature>
<proteinExistence type="predicted"/>
<organism evidence="2 3">
    <name type="scientific">Micromonospora pisi</name>
    <dbReference type="NCBI Taxonomy" id="589240"/>
    <lineage>
        <taxon>Bacteria</taxon>
        <taxon>Bacillati</taxon>
        <taxon>Actinomycetota</taxon>
        <taxon>Actinomycetes</taxon>
        <taxon>Micromonosporales</taxon>
        <taxon>Micromonosporaceae</taxon>
        <taxon>Micromonospora</taxon>
    </lineage>
</organism>
<dbReference type="Proteomes" id="UP000277671">
    <property type="component" value="Unassembled WGS sequence"/>
</dbReference>
<gene>
    <name evidence="2" type="ORF">BDK92_3060</name>
</gene>
<dbReference type="Pfam" id="PF19054">
    <property type="entry name" value="DUF5753"/>
    <property type="match status" value="1"/>
</dbReference>
<dbReference type="EMBL" id="RBKT01000001">
    <property type="protein sequence ID" value="RKR88730.1"/>
    <property type="molecule type" value="Genomic_DNA"/>
</dbReference>
<name>A0A495JI55_9ACTN</name>
<evidence type="ECO:0000313" key="2">
    <source>
        <dbReference type="EMBL" id="RKR88730.1"/>
    </source>
</evidence>
<dbReference type="GO" id="GO:0003677">
    <property type="term" value="F:DNA binding"/>
    <property type="evidence" value="ECO:0007669"/>
    <property type="project" value="InterPro"/>
</dbReference>
<reference evidence="2 3" key="1">
    <citation type="submission" date="2018-10" db="EMBL/GenBank/DDBJ databases">
        <title>Sequencing the genomes of 1000 actinobacteria strains.</title>
        <authorList>
            <person name="Klenk H.-P."/>
        </authorList>
    </citation>
    <scope>NUCLEOTIDE SEQUENCE [LARGE SCALE GENOMIC DNA]</scope>
    <source>
        <strain evidence="2 3">DSM 45175</strain>
    </source>
</reference>
<keyword evidence="3" id="KW-1185">Reference proteome</keyword>
<dbReference type="AlphaFoldDB" id="A0A495JI55"/>
<dbReference type="RefSeq" id="WP_121157316.1">
    <property type="nucleotide sequence ID" value="NZ_RBKT01000001.1"/>
</dbReference>
<accession>A0A495JI55</accession>
<evidence type="ECO:0000259" key="1">
    <source>
        <dbReference type="Pfam" id="PF19054"/>
    </source>
</evidence>
<protein>
    <recommendedName>
        <fullName evidence="1">DUF5753 domain-containing protein</fullName>
    </recommendedName>
</protein>
<dbReference type="SUPFAM" id="SSF47413">
    <property type="entry name" value="lambda repressor-like DNA-binding domains"/>
    <property type="match status" value="1"/>
</dbReference>
<dbReference type="OrthoDB" id="3422637at2"/>
<dbReference type="InterPro" id="IPR010982">
    <property type="entry name" value="Lambda_DNA-bd_dom_sf"/>
</dbReference>
<comment type="caution">
    <text evidence="2">The sequence shown here is derived from an EMBL/GenBank/DDBJ whole genome shotgun (WGS) entry which is preliminary data.</text>
</comment>
<evidence type="ECO:0000313" key="3">
    <source>
        <dbReference type="Proteomes" id="UP000277671"/>
    </source>
</evidence>
<dbReference type="InterPro" id="IPR043917">
    <property type="entry name" value="DUF5753"/>
</dbReference>